<dbReference type="EMBL" id="AP023439">
    <property type="protein sequence ID" value="BCL25081.1"/>
    <property type="molecule type" value="Genomic_DNA"/>
</dbReference>
<evidence type="ECO:0000313" key="2">
    <source>
        <dbReference type="Proteomes" id="UP000516373"/>
    </source>
</evidence>
<organism evidence="1 2">
    <name type="scientific">Streptomyces tuirus</name>
    <dbReference type="NCBI Taxonomy" id="68278"/>
    <lineage>
        <taxon>Bacteria</taxon>
        <taxon>Bacillati</taxon>
        <taxon>Actinomycetota</taxon>
        <taxon>Actinomycetes</taxon>
        <taxon>Kitasatosporales</taxon>
        <taxon>Streptomycetaceae</taxon>
        <taxon>Streptomyces</taxon>
    </lineage>
</organism>
<dbReference type="AlphaFoldDB" id="A0A7G1NRH8"/>
<accession>A0A7G1NRH8</accession>
<gene>
    <name evidence="1" type="ORF">GCM10017668_69240</name>
</gene>
<protein>
    <submittedName>
        <fullName evidence="1">Uncharacterized protein</fullName>
    </submittedName>
</protein>
<dbReference type="KEGG" id="stui:GCM10017668_69240"/>
<name>A0A7G1NRH8_9ACTN</name>
<dbReference type="RefSeq" id="WP_232543723.1">
    <property type="nucleotide sequence ID" value="NZ_AP023439.1"/>
</dbReference>
<evidence type="ECO:0000313" key="1">
    <source>
        <dbReference type="EMBL" id="BCL25081.1"/>
    </source>
</evidence>
<reference evidence="1 2" key="1">
    <citation type="journal article" date="2014" name="Int. J. Syst. Evol. Microbiol.">
        <title>Complete genome sequence of Corynebacterium casei LMG S-19264T (=DSM 44701T), isolated from a smear-ripened cheese.</title>
        <authorList>
            <consortium name="US DOE Joint Genome Institute (JGI-PGF)"/>
            <person name="Walter F."/>
            <person name="Albersmeier A."/>
            <person name="Kalinowski J."/>
            <person name="Ruckert C."/>
        </authorList>
    </citation>
    <scope>NUCLEOTIDE SEQUENCE [LARGE SCALE GENOMIC DNA]</scope>
    <source>
        <strain evidence="1 2">JCM 4255</strain>
    </source>
</reference>
<sequence length="68" mass="7489">MMGFMGTMGDKILGRLVPKAVAQADTTFQKICYCSQRNSFYYRQTCHVVGGYTSCGTCYLSSPCRPSA</sequence>
<proteinExistence type="predicted"/>
<dbReference type="Proteomes" id="UP000516373">
    <property type="component" value="Chromosome"/>
</dbReference>